<gene>
    <name evidence="2" type="ordered locus">Rleg_5766</name>
</gene>
<name>C6B9H1_RHILS</name>
<accession>C6B9H1</accession>
<geneLocation type="plasmid" evidence="2 3">
    <name>pR132503</name>
</geneLocation>
<dbReference type="AlphaFoldDB" id="C6B9H1"/>
<reference evidence="2 3" key="1">
    <citation type="journal article" date="2010" name="Stand. Genomic Sci.">
        <title>Complete genome sequence of Rhizobium leguminosarum bv. trifolii strain WSM1325, an effective microsymbiont of annual Mediterranean clovers.</title>
        <authorList>
            <person name="Reeve W."/>
            <person name="O'Hara G."/>
            <person name="Chain P."/>
            <person name="Ardley J."/>
            <person name="Brau L."/>
            <person name="Nandesena K."/>
            <person name="Tiwari R."/>
            <person name="Copeland A."/>
            <person name="Nolan M."/>
            <person name="Han C."/>
            <person name="Brettin T."/>
            <person name="Land M."/>
            <person name="Ovchinikova G."/>
            <person name="Ivanova N."/>
            <person name="Mavromatis K."/>
            <person name="Markowitz V."/>
            <person name="Kyrpides N."/>
            <person name="Melino V."/>
            <person name="Denton M."/>
            <person name="Yates R."/>
            <person name="Howieson J."/>
        </authorList>
    </citation>
    <scope>NUCLEOTIDE SEQUENCE [LARGE SCALE GENOMIC DNA]</scope>
    <source>
        <strain evidence="3">WSM1325</strain>
        <plasmid evidence="3">Plasmid pR132503</plasmid>
    </source>
</reference>
<dbReference type="GO" id="GO:0016020">
    <property type="term" value="C:membrane"/>
    <property type="evidence" value="ECO:0007669"/>
    <property type="project" value="TreeGrafter"/>
</dbReference>
<dbReference type="SUPFAM" id="SSF53474">
    <property type="entry name" value="alpha/beta-Hydrolases"/>
    <property type="match status" value="1"/>
</dbReference>
<protein>
    <submittedName>
        <fullName evidence="2">Alpha/beta hydrolase fold protein</fullName>
    </submittedName>
</protein>
<dbReference type="PRINTS" id="PR00111">
    <property type="entry name" value="ABHYDROLASE"/>
</dbReference>
<dbReference type="EMBL" id="CP001625">
    <property type="protein sequence ID" value="ACS60559.1"/>
    <property type="molecule type" value="Genomic_DNA"/>
</dbReference>
<dbReference type="OrthoDB" id="9815441at2"/>
<dbReference type="InterPro" id="IPR000073">
    <property type="entry name" value="AB_hydrolase_1"/>
</dbReference>
<dbReference type="Pfam" id="PF12697">
    <property type="entry name" value="Abhydrolase_6"/>
    <property type="match status" value="1"/>
</dbReference>
<dbReference type="Proteomes" id="UP000002256">
    <property type="component" value="Plasmid pR132503"/>
</dbReference>
<dbReference type="HOGENOM" id="CLU_020336_13_0_5"/>
<organism evidence="2 3">
    <name type="scientific">Rhizobium leguminosarum bv. trifolii (strain WSM1325)</name>
    <dbReference type="NCBI Taxonomy" id="395491"/>
    <lineage>
        <taxon>Bacteria</taxon>
        <taxon>Pseudomonadati</taxon>
        <taxon>Pseudomonadota</taxon>
        <taxon>Alphaproteobacteria</taxon>
        <taxon>Hyphomicrobiales</taxon>
        <taxon>Rhizobiaceae</taxon>
        <taxon>Rhizobium/Agrobacterium group</taxon>
        <taxon>Rhizobium</taxon>
    </lineage>
</organism>
<dbReference type="KEGG" id="rlg:Rleg_5766"/>
<sequence>MKPRQPHAPLRGFDRVVNGRNVHLLNVGDDAYPPVVLLHGCGSLAQEVLAPFRKTGLHIVAPDRPGYGLSDPLPQRLRGPLAQSLWLEDFVDALGFSSLTIAGHSIGCAPAILLARRRPDLVKSLVLIAPFCRPTPEQAMLLLRLAIAPWIGGMFSQHLLYRFADYFGERVMRKAHHPNPVPDTLADFPYRHAASPQSLRMMADELLQFNADMAAVGDEPIPCVTHIIYGMEDAVLDPHWHLDWLVQRVPQARIRLLQGVGHNPHHAASAVVRSALQDAVWAGAIPGRCERPPVAEGLVRTS</sequence>
<dbReference type="InterPro" id="IPR029058">
    <property type="entry name" value="AB_hydrolase_fold"/>
</dbReference>
<keyword evidence="2" id="KW-0378">Hydrolase</keyword>
<dbReference type="GO" id="GO:0016787">
    <property type="term" value="F:hydrolase activity"/>
    <property type="evidence" value="ECO:0007669"/>
    <property type="project" value="UniProtKB-KW"/>
</dbReference>
<proteinExistence type="predicted"/>
<dbReference type="PANTHER" id="PTHR43798">
    <property type="entry name" value="MONOACYLGLYCEROL LIPASE"/>
    <property type="match status" value="1"/>
</dbReference>
<evidence type="ECO:0000259" key="1">
    <source>
        <dbReference type="Pfam" id="PF12697"/>
    </source>
</evidence>
<feature type="domain" description="AB hydrolase-1" evidence="1">
    <location>
        <begin position="35"/>
        <end position="272"/>
    </location>
</feature>
<dbReference type="InterPro" id="IPR050266">
    <property type="entry name" value="AB_hydrolase_sf"/>
</dbReference>
<evidence type="ECO:0000313" key="3">
    <source>
        <dbReference type="Proteomes" id="UP000002256"/>
    </source>
</evidence>
<dbReference type="Gene3D" id="3.40.50.1820">
    <property type="entry name" value="alpha/beta hydrolase"/>
    <property type="match status" value="1"/>
</dbReference>
<dbReference type="PANTHER" id="PTHR43798:SF33">
    <property type="entry name" value="HYDROLASE, PUTATIVE (AFU_ORTHOLOGUE AFUA_2G14860)-RELATED"/>
    <property type="match status" value="1"/>
</dbReference>
<keyword evidence="2" id="KW-0614">Plasmid</keyword>
<evidence type="ECO:0000313" key="2">
    <source>
        <dbReference type="EMBL" id="ACS60559.1"/>
    </source>
</evidence>